<feature type="domain" description="F-box" evidence="1">
    <location>
        <begin position="19"/>
        <end position="51"/>
    </location>
</feature>
<dbReference type="Gene3D" id="3.80.10.10">
    <property type="entry name" value="Ribonuclease Inhibitor"/>
    <property type="match status" value="1"/>
</dbReference>
<keyword evidence="3" id="KW-1185">Reference proteome</keyword>
<evidence type="ECO:0000259" key="1">
    <source>
        <dbReference type="PROSITE" id="PS50181"/>
    </source>
</evidence>
<dbReference type="EMBL" id="ML769441">
    <property type="protein sequence ID" value="KAE9401864.1"/>
    <property type="molecule type" value="Genomic_DNA"/>
</dbReference>
<name>A0A6A4HYN4_9AGAR</name>
<evidence type="ECO:0000313" key="3">
    <source>
        <dbReference type="Proteomes" id="UP000799118"/>
    </source>
</evidence>
<gene>
    <name evidence="2" type="ORF">BT96DRAFT_577529</name>
</gene>
<sequence length="439" mass="48978">MIQHLHAPSSHSVCGAMHPASLLDLPSELLYKIIDLLEQRDLQMLSSASIRELRPFIGPLLYDTIEIRLFKDSIQFMHNKNGFTPKKYQLRYVQSITLTTAQPYYPNGKTGPTKQWGLGLTTLFGRASSEPLKDLKHVVSSLDNVTSVRWAIPAQREVYRAEQSIPSGIRLDFNSILLIVASLPSLHTFTLDVSNSSIHLRKNVTRFGLEHLHSLKSLSFTGFPGKNLWASSIEPFILVIRNSPALEDLSLDFVGCYHNEHSGSFSLEKLLQGFPTTQPLKLRKLSLRTPVWNLQISEASGIHLKNLTTLELRFPSSPSFQSPPSTTLGEGLWSVLGHHGTRLKHLYAPVTPELVDYLQTYSGVEYLRLYGAADDVLAHRFHGHALRLHVASLNVLNTSLVTSPNGGWAFAARNAQVFAKCLGLRELWVSIHGKGQSIL</sequence>
<dbReference type="PROSITE" id="PS50181">
    <property type="entry name" value="FBOX"/>
    <property type="match status" value="1"/>
</dbReference>
<organism evidence="2 3">
    <name type="scientific">Gymnopus androsaceus JB14</name>
    <dbReference type="NCBI Taxonomy" id="1447944"/>
    <lineage>
        <taxon>Eukaryota</taxon>
        <taxon>Fungi</taxon>
        <taxon>Dikarya</taxon>
        <taxon>Basidiomycota</taxon>
        <taxon>Agaricomycotina</taxon>
        <taxon>Agaricomycetes</taxon>
        <taxon>Agaricomycetidae</taxon>
        <taxon>Agaricales</taxon>
        <taxon>Marasmiineae</taxon>
        <taxon>Omphalotaceae</taxon>
        <taxon>Gymnopus</taxon>
    </lineage>
</organism>
<dbReference type="InterPro" id="IPR001810">
    <property type="entry name" value="F-box_dom"/>
</dbReference>
<dbReference type="AlphaFoldDB" id="A0A6A4HYN4"/>
<protein>
    <recommendedName>
        <fullName evidence="1">F-box domain-containing protein</fullName>
    </recommendedName>
</protein>
<dbReference type="InterPro" id="IPR032675">
    <property type="entry name" value="LRR_dom_sf"/>
</dbReference>
<evidence type="ECO:0000313" key="2">
    <source>
        <dbReference type="EMBL" id="KAE9401864.1"/>
    </source>
</evidence>
<dbReference type="Proteomes" id="UP000799118">
    <property type="component" value="Unassembled WGS sequence"/>
</dbReference>
<reference evidence="2" key="1">
    <citation type="journal article" date="2019" name="Environ. Microbiol.">
        <title>Fungal ecological strategies reflected in gene transcription - a case study of two litter decomposers.</title>
        <authorList>
            <person name="Barbi F."/>
            <person name="Kohler A."/>
            <person name="Barry K."/>
            <person name="Baskaran P."/>
            <person name="Daum C."/>
            <person name="Fauchery L."/>
            <person name="Ihrmark K."/>
            <person name="Kuo A."/>
            <person name="LaButti K."/>
            <person name="Lipzen A."/>
            <person name="Morin E."/>
            <person name="Grigoriev I.V."/>
            <person name="Henrissat B."/>
            <person name="Lindahl B."/>
            <person name="Martin F."/>
        </authorList>
    </citation>
    <scope>NUCLEOTIDE SEQUENCE</scope>
    <source>
        <strain evidence="2">JB14</strain>
    </source>
</reference>
<dbReference type="OrthoDB" id="2986625at2759"/>
<accession>A0A6A4HYN4</accession>
<proteinExistence type="predicted"/>